<dbReference type="InterPro" id="IPR053185">
    <property type="entry name" value="SET_domain_protein"/>
</dbReference>
<dbReference type="PANTHER" id="PTHR47332:SF4">
    <property type="entry name" value="SET DOMAIN-CONTAINING PROTEIN 5"/>
    <property type="match status" value="1"/>
</dbReference>
<dbReference type="PROSITE" id="PS50280">
    <property type="entry name" value="SET"/>
    <property type="match status" value="1"/>
</dbReference>
<dbReference type="GeneID" id="18821256"/>
<dbReference type="EMBL" id="GL945443">
    <property type="protein sequence ID" value="EGO19468.1"/>
    <property type="molecule type" value="Genomic_DNA"/>
</dbReference>
<evidence type="ECO:0000259" key="1">
    <source>
        <dbReference type="PROSITE" id="PS50280"/>
    </source>
</evidence>
<dbReference type="AlphaFoldDB" id="F8PB28"/>
<proteinExistence type="predicted"/>
<dbReference type="RefSeq" id="XP_007323601.1">
    <property type="nucleotide sequence ID" value="XM_007323539.1"/>
</dbReference>
<feature type="domain" description="SET" evidence="1">
    <location>
        <begin position="1"/>
        <end position="150"/>
    </location>
</feature>
<dbReference type="KEGG" id="sla:SERLADRAFT_478912"/>
<dbReference type="SMART" id="SM00317">
    <property type="entry name" value="SET"/>
    <property type="match status" value="1"/>
</dbReference>
<dbReference type="Proteomes" id="UP000008064">
    <property type="component" value="Unassembled WGS sequence"/>
</dbReference>
<dbReference type="OrthoDB" id="265717at2759"/>
<evidence type="ECO:0000313" key="2">
    <source>
        <dbReference type="EMBL" id="EGO19468.1"/>
    </source>
</evidence>
<protein>
    <recommendedName>
        <fullName evidence="1">SET domain-containing protein</fullName>
    </recommendedName>
</protein>
<accession>F8PB28</accession>
<reference evidence="2" key="1">
    <citation type="submission" date="2011-04" db="EMBL/GenBank/DDBJ databases">
        <title>Evolution of plant cell wall degrading machinery underlies the functional diversity of forest fungi.</title>
        <authorList>
            <consortium name="US DOE Joint Genome Institute (JGI-PGF)"/>
            <person name="Eastwood D.C."/>
            <person name="Floudas D."/>
            <person name="Binder M."/>
            <person name="Majcherczyk A."/>
            <person name="Schneider P."/>
            <person name="Aerts A."/>
            <person name="Asiegbu F.O."/>
            <person name="Baker S.E."/>
            <person name="Barry K."/>
            <person name="Bendiksby M."/>
            <person name="Blumentritt M."/>
            <person name="Coutinho P.M."/>
            <person name="Cullen D."/>
            <person name="Cullen D."/>
            <person name="Gathman A."/>
            <person name="Goodell B."/>
            <person name="Henrissat B."/>
            <person name="Ihrmark K."/>
            <person name="Kauserud H."/>
            <person name="Kohler A."/>
            <person name="LaButti K."/>
            <person name="Lapidus A."/>
            <person name="Lavin J.L."/>
            <person name="Lee Y.-H."/>
            <person name="Lindquist E."/>
            <person name="Lilly W."/>
            <person name="Lucas S."/>
            <person name="Morin E."/>
            <person name="Murat C."/>
            <person name="Oguiza J.A."/>
            <person name="Park J."/>
            <person name="Pisabarro A.G."/>
            <person name="Riley R."/>
            <person name="Rosling A."/>
            <person name="Salamov A."/>
            <person name="Schmidt O."/>
            <person name="Schmutz J."/>
            <person name="Skrede I."/>
            <person name="Stenlid J."/>
            <person name="Wiebenga A."/>
            <person name="Xie X."/>
            <person name="Kues U."/>
            <person name="Hibbett D.S."/>
            <person name="Hoffmeister D."/>
            <person name="Hogberg N."/>
            <person name="Martin F."/>
            <person name="Grigoriev I.V."/>
            <person name="Watkinson S.C."/>
        </authorList>
    </citation>
    <scope>NUCLEOTIDE SEQUENCE</scope>
    <source>
        <strain evidence="2">S7.9</strain>
    </source>
</reference>
<organism>
    <name type="scientific">Serpula lacrymans var. lacrymans (strain S7.9)</name>
    <name type="common">Dry rot fungus</name>
    <dbReference type="NCBI Taxonomy" id="578457"/>
    <lineage>
        <taxon>Eukaryota</taxon>
        <taxon>Fungi</taxon>
        <taxon>Dikarya</taxon>
        <taxon>Basidiomycota</taxon>
        <taxon>Agaricomycotina</taxon>
        <taxon>Agaricomycetes</taxon>
        <taxon>Agaricomycetidae</taxon>
        <taxon>Boletales</taxon>
        <taxon>Coniophorineae</taxon>
        <taxon>Serpulaceae</taxon>
        <taxon>Serpula</taxon>
    </lineage>
</organism>
<dbReference type="SUPFAM" id="SSF82199">
    <property type="entry name" value="SET domain"/>
    <property type="match status" value="1"/>
</dbReference>
<dbReference type="HOGENOM" id="CLU_028281_0_0_1"/>
<dbReference type="InterPro" id="IPR001214">
    <property type="entry name" value="SET_dom"/>
</dbReference>
<gene>
    <name evidence="2" type="ORF">SERLADRAFT_478912</name>
</gene>
<dbReference type="InterPro" id="IPR046341">
    <property type="entry name" value="SET_dom_sf"/>
</dbReference>
<dbReference type="Pfam" id="PF00856">
    <property type="entry name" value="SET"/>
    <property type="match status" value="1"/>
</dbReference>
<dbReference type="Gene3D" id="2.170.270.10">
    <property type="entry name" value="SET domain"/>
    <property type="match status" value="1"/>
</dbReference>
<dbReference type="PANTHER" id="PTHR47332">
    <property type="entry name" value="SET DOMAIN-CONTAINING PROTEIN 5"/>
    <property type="match status" value="1"/>
</dbReference>
<sequence>MSNHPAFVLQPVTGKGLGIVAVRNIAAGETILEEAPLFTQTRGRCLQSVVDSLASKSTQEKRLYLQLSNCHRDRLPPLLGIFETNALPCGNNDGLSGHRASTAGVFLCGSRFNSSCVPNVNNRWDENKQAVEFRALKDIVSGEELCISYGSLLETGEMRRKELAAKFKFHCRCETCSLVGEKLAESEARRARLKGLYHEITLCSNYPAQGVKKVKLALRLLRDEGLVHYQDSFCYDAFQLCVASSDRKHANAWIQRACEAVRVVYGPDAEEQKQFEKYKRDPTSHVAWGITSRMTLEGPDDL</sequence>
<name>F8PB28_SERL9</name>
<dbReference type="CDD" id="cd20071">
    <property type="entry name" value="SET_SMYD"/>
    <property type="match status" value="1"/>
</dbReference>